<dbReference type="EMBL" id="JAMZEB010000002">
    <property type="protein sequence ID" value="MCP2362466.1"/>
    <property type="molecule type" value="Genomic_DNA"/>
</dbReference>
<evidence type="ECO:0008006" key="3">
    <source>
        <dbReference type="Google" id="ProtNLM"/>
    </source>
</evidence>
<sequence length="62" mass="6847">MTDADPKVRAHTAQNPLTTLDGHRLLANDRQAIWPSTPAAVLRVLAEDPHPEVKSQAQARLR</sequence>
<dbReference type="Proteomes" id="UP001139648">
    <property type="component" value="Unassembled WGS sequence"/>
</dbReference>
<accession>A0A9X2GNZ2</accession>
<dbReference type="AlphaFoldDB" id="A0A9X2GNZ2"/>
<proteinExistence type="predicted"/>
<reference evidence="1" key="1">
    <citation type="submission" date="2022-06" db="EMBL/GenBank/DDBJ databases">
        <title>Sequencing the genomes of 1000 actinobacteria strains.</title>
        <authorList>
            <person name="Klenk H.-P."/>
        </authorList>
    </citation>
    <scope>NUCLEOTIDE SEQUENCE</scope>
    <source>
        <strain evidence="1">DSM 46694</strain>
    </source>
</reference>
<evidence type="ECO:0000313" key="1">
    <source>
        <dbReference type="EMBL" id="MCP2362466.1"/>
    </source>
</evidence>
<organism evidence="1 2">
    <name type="scientific">Nonomuraea thailandensis</name>
    <dbReference type="NCBI Taxonomy" id="1188745"/>
    <lineage>
        <taxon>Bacteria</taxon>
        <taxon>Bacillati</taxon>
        <taxon>Actinomycetota</taxon>
        <taxon>Actinomycetes</taxon>
        <taxon>Streptosporangiales</taxon>
        <taxon>Streptosporangiaceae</taxon>
        <taxon>Nonomuraea</taxon>
    </lineage>
</organism>
<protein>
    <recommendedName>
        <fullName evidence="3">HEAT repeat domain-containing protein</fullName>
    </recommendedName>
</protein>
<name>A0A9X2GNZ2_9ACTN</name>
<gene>
    <name evidence="1" type="ORF">HD597_009486</name>
</gene>
<dbReference type="RefSeq" id="WP_253753249.1">
    <property type="nucleotide sequence ID" value="NZ_BAABKA010000069.1"/>
</dbReference>
<comment type="caution">
    <text evidence="1">The sequence shown here is derived from an EMBL/GenBank/DDBJ whole genome shotgun (WGS) entry which is preliminary data.</text>
</comment>
<evidence type="ECO:0000313" key="2">
    <source>
        <dbReference type="Proteomes" id="UP001139648"/>
    </source>
</evidence>
<keyword evidence="2" id="KW-1185">Reference proteome</keyword>